<dbReference type="Gene3D" id="1.10.10.60">
    <property type="entry name" value="Homeodomain-like"/>
    <property type="match status" value="1"/>
</dbReference>
<protein>
    <submittedName>
        <fullName evidence="2">Phage shock protein operon transcriptional activator</fullName>
    </submittedName>
</protein>
<feature type="non-terminal residue" evidence="2">
    <location>
        <position position="1"/>
    </location>
</feature>
<evidence type="ECO:0000313" key="3">
    <source>
        <dbReference type="Proteomes" id="UP000859505"/>
    </source>
</evidence>
<dbReference type="Proteomes" id="UP000859505">
    <property type="component" value="Unassembled WGS sequence"/>
</dbReference>
<reference evidence="2" key="2">
    <citation type="submission" date="2020-01" db="EMBL/GenBank/DDBJ databases">
        <authorList>
            <consortium name="NCBI Pathogen Detection Project"/>
        </authorList>
    </citation>
    <scope>NUCLEOTIDE SEQUENCE</scope>
    <source>
        <strain evidence="2">OLC2673_Aeromonas</strain>
    </source>
</reference>
<comment type="caution">
    <text evidence="2">The sequence shown here is derived from an EMBL/GenBank/DDBJ whole genome shotgun (WGS) entry which is preliminary data.</text>
</comment>
<evidence type="ECO:0000313" key="2">
    <source>
        <dbReference type="EMBL" id="HAT6344786.1"/>
    </source>
</evidence>
<dbReference type="SUPFAM" id="SSF46689">
    <property type="entry name" value="Homeodomain-like"/>
    <property type="match status" value="1"/>
</dbReference>
<name>A0AAD3UBB4_AERHY</name>
<dbReference type="GO" id="GO:0043565">
    <property type="term" value="F:sequence-specific DNA binding"/>
    <property type="evidence" value="ECO:0007669"/>
    <property type="project" value="InterPro"/>
</dbReference>
<gene>
    <name evidence="2" type="ORF">JAJ28_002528</name>
</gene>
<accession>A0AAD3UBB4</accession>
<dbReference type="PRINTS" id="PR01590">
    <property type="entry name" value="HTHFIS"/>
</dbReference>
<proteinExistence type="predicted"/>
<dbReference type="InterPro" id="IPR009057">
    <property type="entry name" value="Homeodomain-like_sf"/>
</dbReference>
<dbReference type="InterPro" id="IPR002197">
    <property type="entry name" value="HTH_Fis"/>
</dbReference>
<dbReference type="EMBL" id="DACTUL010000018">
    <property type="protein sequence ID" value="HAT6344786.1"/>
    <property type="molecule type" value="Genomic_DNA"/>
</dbReference>
<dbReference type="RefSeq" id="WP_323077915.1">
    <property type="nucleotide sequence ID" value="NZ_JAXIVN010000056.1"/>
</dbReference>
<evidence type="ECO:0000259" key="1">
    <source>
        <dbReference type="Pfam" id="PF02954"/>
    </source>
</evidence>
<dbReference type="Pfam" id="PF02954">
    <property type="entry name" value="HTH_8"/>
    <property type="match status" value="1"/>
</dbReference>
<organism evidence="2 3">
    <name type="scientific">Aeromonas hydrophila</name>
    <dbReference type="NCBI Taxonomy" id="644"/>
    <lineage>
        <taxon>Bacteria</taxon>
        <taxon>Pseudomonadati</taxon>
        <taxon>Pseudomonadota</taxon>
        <taxon>Gammaproteobacteria</taxon>
        <taxon>Aeromonadales</taxon>
        <taxon>Aeromonadaceae</taxon>
        <taxon>Aeromonas</taxon>
    </lineage>
</organism>
<dbReference type="AlphaFoldDB" id="A0AAD3UBB4"/>
<sequence length="61" mass="6976">PALPLDLKQAVAGYEINLLKQALQQSQYNQRKAAQLLALSYHQFRGMLRKYQLLDSDNDAD</sequence>
<feature type="domain" description="DNA binding HTH" evidence="1">
    <location>
        <begin position="17"/>
        <end position="51"/>
    </location>
</feature>
<reference evidence="2" key="1">
    <citation type="journal article" date="2018" name="Genome Biol.">
        <title>SKESA: strategic k-mer extension for scrupulous assemblies.</title>
        <authorList>
            <person name="Souvorov A."/>
            <person name="Agarwala R."/>
            <person name="Lipman D.J."/>
        </authorList>
    </citation>
    <scope>NUCLEOTIDE SEQUENCE</scope>
    <source>
        <strain evidence="2">OLC2673_Aeromonas</strain>
    </source>
</reference>